<comment type="caution">
    <text evidence="2">The sequence shown here is derived from an EMBL/GenBank/DDBJ whole genome shotgun (WGS) entry which is preliminary data.</text>
</comment>
<keyword evidence="3" id="KW-1185">Reference proteome</keyword>
<reference evidence="2 3" key="1">
    <citation type="submission" date="2024-01" db="EMBL/GenBank/DDBJ databases">
        <title>The genomes of 5 underutilized Papilionoideae crops provide insights into root nodulation and disease resistanc.</title>
        <authorList>
            <person name="Jiang F."/>
        </authorList>
    </citation>
    <scope>NUCLEOTIDE SEQUENCE [LARGE SCALE GENOMIC DNA]</scope>
    <source>
        <strain evidence="2">DUOXIRENSHENG_FW03</strain>
        <tissue evidence="2">Leaves</tissue>
    </source>
</reference>
<dbReference type="AlphaFoldDB" id="A0AAN9SVM7"/>
<evidence type="ECO:0000313" key="3">
    <source>
        <dbReference type="Proteomes" id="UP001386955"/>
    </source>
</evidence>
<feature type="transmembrane region" description="Helical" evidence="1">
    <location>
        <begin position="49"/>
        <end position="67"/>
    </location>
</feature>
<keyword evidence="1" id="KW-1133">Transmembrane helix</keyword>
<feature type="transmembrane region" description="Helical" evidence="1">
    <location>
        <begin position="20"/>
        <end position="42"/>
    </location>
</feature>
<dbReference type="Proteomes" id="UP001386955">
    <property type="component" value="Unassembled WGS sequence"/>
</dbReference>
<keyword evidence="1" id="KW-0812">Transmembrane</keyword>
<name>A0AAN9SVM7_PSOTE</name>
<keyword evidence="1" id="KW-0472">Membrane</keyword>
<protein>
    <submittedName>
        <fullName evidence="2">Uncharacterized protein</fullName>
    </submittedName>
</protein>
<sequence length="69" mass="8211">MDHIHMHPLFSFELLKMLPSIFFFIFSCNFNVTLMLMLLYLCSYLYSNLPLFLSLKLFSLPFLISLLNL</sequence>
<gene>
    <name evidence="2" type="ORF">VNO78_07619</name>
</gene>
<organism evidence="2 3">
    <name type="scientific">Psophocarpus tetragonolobus</name>
    <name type="common">Winged bean</name>
    <name type="synonym">Dolichos tetragonolobus</name>
    <dbReference type="NCBI Taxonomy" id="3891"/>
    <lineage>
        <taxon>Eukaryota</taxon>
        <taxon>Viridiplantae</taxon>
        <taxon>Streptophyta</taxon>
        <taxon>Embryophyta</taxon>
        <taxon>Tracheophyta</taxon>
        <taxon>Spermatophyta</taxon>
        <taxon>Magnoliopsida</taxon>
        <taxon>eudicotyledons</taxon>
        <taxon>Gunneridae</taxon>
        <taxon>Pentapetalae</taxon>
        <taxon>rosids</taxon>
        <taxon>fabids</taxon>
        <taxon>Fabales</taxon>
        <taxon>Fabaceae</taxon>
        <taxon>Papilionoideae</taxon>
        <taxon>50 kb inversion clade</taxon>
        <taxon>NPAAA clade</taxon>
        <taxon>indigoferoid/millettioid clade</taxon>
        <taxon>Phaseoleae</taxon>
        <taxon>Psophocarpus</taxon>
    </lineage>
</organism>
<evidence type="ECO:0000313" key="2">
    <source>
        <dbReference type="EMBL" id="KAK7406006.1"/>
    </source>
</evidence>
<dbReference type="EMBL" id="JAYMYS010000002">
    <property type="protein sequence ID" value="KAK7406006.1"/>
    <property type="molecule type" value="Genomic_DNA"/>
</dbReference>
<proteinExistence type="predicted"/>
<accession>A0AAN9SVM7</accession>
<evidence type="ECO:0000256" key="1">
    <source>
        <dbReference type="SAM" id="Phobius"/>
    </source>
</evidence>